<organism evidence="1 2">
    <name type="scientific">Gigaspora margarita</name>
    <dbReference type="NCBI Taxonomy" id="4874"/>
    <lineage>
        <taxon>Eukaryota</taxon>
        <taxon>Fungi</taxon>
        <taxon>Fungi incertae sedis</taxon>
        <taxon>Mucoromycota</taxon>
        <taxon>Glomeromycotina</taxon>
        <taxon>Glomeromycetes</taxon>
        <taxon>Diversisporales</taxon>
        <taxon>Gigasporaceae</taxon>
        <taxon>Gigaspora</taxon>
    </lineage>
</organism>
<comment type="caution">
    <text evidence="1">The sequence shown here is derived from an EMBL/GenBank/DDBJ whole genome shotgun (WGS) entry which is preliminary data.</text>
</comment>
<evidence type="ECO:0000313" key="2">
    <source>
        <dbReference type="Proteomes" id="UP000789901"/>
    </source>
</evidence>
<gene>
    <name evidence="1" type="ORF">GMARGA_LOCUS8014</name>
</gene>
<keyword evidence="2" id="KW-1185">Reference proteome</keyword>
<accession>A0ABN7UN65</accession>
<reference evidence="1 2" key="1">
    <citation type="submission" date="2021-06" db="EMBL/GenBank/DDBJ databases">
        <authorList>
            <person name="Kallberg Y."/>
            <person name="Tangrot J."/>
            <person name="Rosling A."/>
        </authorList>
    </citation>
    <scope>NUCLEOTIDE SEQUENCE [LARGE SCALE GENOMIC DNA]</scope>
    <source>
        <strain evidence="1 2">120-4 pot B 10/14</strain>
    </source>
</reference>
<dbReference type="Proteomes" id="UP000789901">
    <property type="component" value="Unassembled WGS sequence"/>
</dbReference>
<sequence>MNHADFKEKKPIVQAQQTRYQITTRALKTQFNLSNDRKSTRAPNKLQTKKRSKNFRKIQPNQFILQDDKTLATWSQLKLIKGATRKGRKPIDLRGLAIPNLQRLIADRRIKNRVITKEIDSEPILGHIIKKNSNLVLIEHWKELDHLISSQSKLEKCRKCLLSTDPTKDSCTLKISKGKIVGILPKAALELASKMTKIKTNLW</sequence>
<proteinExistence type="predicted"/>
<dbReference type="EMBL" id="CAJVQB010004021">
    <property type="protein sequence ID" value="CAG8624597.1"/>
    <property type="molecule type" value="Genomic_DNA"/>
</dbReference>
<name>A0ABN7UN65_GIGMA</name>
<protein>
    <submittedName>
        <fullName evidence="1">4983_t:CDS:1</fullName>
    </submittedName>
</protein>
<evidence type="ECO:0000313" key="1">
    <source>
        <dbReference type="EMBL" id="CAG8624597.1"/>
    </source>
</evidence>